<evidence type="ECO:0000313" key="1">
    <source>
        <dbReference type="EMBL" id="AMT97897.1"/>
    </source>
</evidence>
<proteinExistence type="predicted"/>
<dbReference type="PANTHER" id="PTHR21174:SF0">
    <property type="entry name" value="HD PHOSPHOHYDROLASE FAMILY PROTEIN-RELATED"/>
    <property type="match status" value="1"/>
</dbReference>
<dbReference type="PIRSF" id="PIRSF035170">
    <property type="entry name" value="HD_phosphohydro"/>
    <property type="match status" value="1"/>
</dbReference>
<sequence>MRDLSQMNSELGNRFSQHLFALNSDITPAESRTLWLDIAAHYNEIQRAYHSLRHIQQLFFQFEHIRQHFHQPHIIALALYYHDVIYNPMRSDNELKSAEYMSDKLVHYLNDQQCQHIYDLIMMTATHQLTELADKDNRSDAAYFLDMDLSILGMPWPEYEHYAQAIRQEYAHVPMADYKTGRTQVLQTLLAHSRLYLTEHYQQLETQARANIEHEINLLRAS</sequence>
<dbReference type="RefSeq" id="WP_062845411.1">
    <property type="nucleotide sequence ID" value="NZ_CP014945.1"/>
</dbReference>
<reference evidence="1 2" key="1">
    <citation type="submission" date="2016-03" db="EMBL/GenBank/DDBJ databases">
        <title>Genome sequencing of Psychrobacter alimentarius PAMC 27889.</title>
        <authorList>
            <person name="Lee J."/>
            <person name="Kim O.-S."/>
        </authorList>
    </citation>
    <scope>NUCLEOTIDE SEQUENCE [LARGE SCALE GENOMIC DNA]</scope>
    <source>
        <strain evidence="1 2">PAMC 27889</strain>
    </source>
</reference>
<evidence type="ECO:0008006" key="3">
    <source>
        <dbReference type="Google" id="ProtNLM"/>
    </source>
</evidence>
<protein>
    <recommendedName>
        <fullName evidence="3">Metal-dependent HD superfamily phosphohydrolase</fullName>
    </recommendedName>
</protein>
<dbReference type="SUPFAM" id="SSF109604">
    <property type="entry name" value="HD-domain/PDEase-like"/>
    <property type="match status" value="1"/>
</dbReference>
<gene>
    <name evidence="1" type="ORF">A3K91_2321</name>
</gene>
<dbReference type="EMBL" id="CP014945">
    <property type="protein sequence ID" value="AMT97897.1"/>
    <property type="molecule type" value="Genomic_DNA"/>
</dbReference>
<dbReference type="GeneID" id="33061071"/>
<dbReference type="PANTHER" id="PTHR21174">
    <property type="match status" value="1"/>
</dbReference>
<accession>A0ABM6A0D5</accession>
<organism evidence="1 2">
    <name type="scientific">Psychrobacter alimentarius</name>
    <dbReference type="NCBI Taxonomy" id="261164"/>
    <lineage>
        <taxon>Bacteria</taxon>
        <taxon>Pseudomonadati</taxon>
        <taxon>Pseudomonadota</taxon>
        <taxon>Gammaproteobacteria</taxon>
        <taxon>Moraxellales</taxon>
        <taxon>Moraxellaceae</taxon>
        <taxon>Psychrobacter</taxon>
    </lineage>
</organism>
<dbReference type="InterPro" id="IPR009218">
    <property type="entry name" value="HD_phosphohydro"/>
</dbReference>
<keyword evidence="2" id="KW-1185">Reference proteome</keyword>
<evidence type="ECO:0000313" key="2">
    <source>
        <dbReference type="Proteomes" id="UP000076104"/>
    </source>
</evidence>
<name>A0ABM6A0D5_9GAMM</name>
<dbReference type="Proteomes" id="UP000076104">
    <property type="component" value="Chromosome"/>
</dbReference>